<evidence type="ECO:0000313" key="4">
    <source>
        <dbReference type="Proteomes" id="UP001141327"/>
    </source>
</evidence>
<feature type="region of interest" description="Disordered" evidence="1">
    <location>
        <begin position="103"/>
        <end position="163"/>
    </location>
</feature>
<reference evidence="3" key="1">
    <citation type="journal article" date="2022" name="bioRxiv">
        <title>Genomics of Preaxostyla Flagellates Illuminates Evolutionary Transitions and the Path Towards Mitochondrial Loss.</title>
        <authorList>
            <person name="Novak L.V.F."/>
            <person name="Treitli S.C."/>
            <person name="Pyrih J."/>
            <person name="Halakuc P."/>
            <person name="Pipaliya S.V."/>
            <person name="Vacek V."/>
            <person name="Brzon O."/>
            <person name="Soukal P."/>
            <person name="Eme L."/>
            <person name="Dacks J.B."/>
            <person name="Karnkowska A."/>
            <person name="Elias M."/>
            <person name="Hampl V."/>
        </authorList>
    </citation>
    <scope>NUCLEOTIDE SEQUENCE</scope>
    <source>
        <strain evidence="3">RCP-MX</strain>
    </source>
</reference>
<gene>
    <name evidence="3" type="ORF">PAPYR_187</name>
</gene>
<feature type="domain" description="AIR9-like A9" evidence="2">
    <location>
        <begin position="553"/>
        <end position="636"/>
    </location>
</feature>
<dbReference type="Pfam" id="PF23197">
    <property type="entry name" value="IG_AIR9"/>
    <property type="match status" value="4"/>
</dbReference>
<feature type="compositionally biased region" description="Pro residues" evidence="1">
    <location>
        <begin position="103"/>
        <end position="119"/>
    </location>
</feature>
<dbReference type="EMBL" id="JAPMOS010000001">
    <property type="protein sequence ID" value="KAJ4462961.1"/>
    <property type="molecule type" value="Genomic_DNA"/>
</dbReference>
<feature type="domain" description="AIR9-like A9" evidence="2">
    <location>
        <begin position="350"/>
        <end position="410"/>
    </location>
</feature>
<feature type="domain" description="AIR9-like A9" evidence="2">
    <location>
        <begin position="237"/>
        <end position="309"/>
    </location>
</feature>
<dbReference type="InterPro" id="IPR056284">
    <property type="entry name" value="AIR9-like_A9"/>
</dbReference>
<evidence type="ECO:0000259" key="2">
    <source>
        <dbReference type="Pfam" id="PF23197"/>
    </source>
</evidence>
<name>A0ABQ8UXW9_9EUKA</name>
<feature type="region of interest" description="Disordered" evidence="1">
    <location>
        <begin position="766"/>
        <end position="801"/>
    </location>
</feature>
<sequence length="801" mass="84101">MTPDGGARPLEGRPDDPCLLVPGLGEVGAALTCAVTVRASGRDVVLNSVPTPPIAPAMPRVVRLAMEGAPAQGAAVTLTWAYIGGREGASIIRWYRLQPLRPAAPPPSAPSPSPAPPAAPQSAGSTLSLALSADSAHGADADAEGAQPEDADRTPSPAPAPPSLRALQEAFVTLALEGAGPQYAPRLEDVGYRLAAEYTPVRADGVVGVPALCLSAGPVAPGAPEILQASLAPAAGHGEPTEGGPLVASWHYRGGREGPPAVVWWRVLGEAAQVEVGRGREYVPQRGDIGYRLRVSITPVRADGLQGPEAIRTTEGPVRPAPPRFMKPPALHVTQPGPGMPVLHCEAPPYMGGEAAAPIVRWERWGSGERQAVILEGVTGTYEARDEDLGARFRCLWTPVRSDGVRGDETASPWCEPLLKLLPPPPPPPSPEKPAVAPPAQPILTGVAPTSSDAPEEAKPLVMKAQWDPAAPEGMCTFQWYRQPQGGTGFVTIPGATEPQYTPVKADVGAALRCVGLVGGAPMAAHITPPVIPAPPVLSNVALAALLPQFPTGSIPAGTLMRPVYRYLGGNEGCPRVVWYRLRKEVADGSQPVPEQIPEMGTNQIDYRPNVCDVGHYIRASVTPIRKEDGMEGPTAHVQSPFTVAPAEDVWQATAKYVALAPKKEAYLDQLVDPATGEARLLLFDANKLKVRTGRKKTLAKAAWSPSMQLMGDPATPADILVHLDGRSAPMRLRAASPEQRAHVLVAGWRLLAKRGHLETPLAWLDPPERWSDGPLRSGSAAPTPTATPAPAGTTGMPVPQ</sequence>
<accession>A0ABQ8UXW9</accession>
<dbReference type="Gene3D" id="2.60.40.2700">
    <property type="match status" value="1"/>
</dbReference>
<evidence type="ECO:0000256" key="1">
    <source>
        <dbReference type="SAM" id="MobiDB-lite"/>
    </source>
</evidence>
<comment type="caution">
    <text evidence="3">The sequence shown here is derived from an EMBL/GenBank/DDBJ whole genome shotgun (WGS) entry which is preliminary data.</text>
</comment>
<organism evidence="3 4">
    <name type="scientific">Paratrimastix pyriformis</name>
    <dbReference type="NCBI Taxonomy" id="342808"/>
    <lineage>
        <taxon>Eukaryota</taxon>
        <taxon>Metamonada</taxon>
        <taxon>Preaxostyla</taxon>
        <taxon>Paratrimastigidae</taxon>
        <taxon>Paratrimastix</taxon>
    </lineage>
</organism>
<protein>
    <submittedName>
        <fullName evidence="3">Microtubule-associated protein</fullName>
    </submittedName>
</protein>
<dbReference type="Proteomes" id="UP001141327">
    <property type="component" value="Unassembled WGS sequence"/>
</dbReference>
<feature type="compositionally biased region" description="Low complexity" evidence="1">
    <location>
        <begin position="120"/>
        <end position="138"/>
    </location>
</feature>
<keyword evidence="4" id="KW-1185">Reference proteome</keyword>
<feature type="compositionally biased region" description="Low complexity" evidence="1">
    <location>
        <begin position="781"/>
        <end position="801"/>
    </location>
</feature>
<proteinExistence type="predicted"/>
<evidence type="ECO:0000313" key="3">
    <source>
        <dbReference type="EMBL" id="KAJ4462961.1"/>
    </source>
</evidence>
<feature type="domain" description="AIR9-like A9" evidence="2">
    <location>
        <begin position="181"/>
        <end position="213"/>
    </location>
</feature>